<organism evidence="3 4">
    <name type="scientific">Campylobacter curvus (strain 525.92)</name>
    <dbReference type="NCBI Taxonomy" id="360105"/>
    <lineage>
        <taxon>Bacteria</taxon>
        <taxon>Pseudomonadati</taxon>
        <taxon>Campylobacterota</taxon>
        <taxon>Epsilonproteobacteria</taxon>
        <taxon>Campylobacterales</taxon>
        <taxon>Campylobacteraceae</taxon>
        <taxon>Campylobacter</taxon>
    </lineage>
</organism>
<dbReference type="Proteomes" id="UP000006380">
    <property type="component" value="Chromosome"/>
</dbReference>
<dbReference type="STRING" id="360105.CCV52592_1215"/>
<reference evidence="3" key="1">
    <citation type="submission" date="2016-07" db="EMBL/GenBank/DDBJ databases">
        <title>Comparative genomics of the Campylobacter concisus group.</title>
        <authorList>
            <person name="Miller W.G."/>
            <person name="Yee E."/>
            <person name="Chapman M.H."/>
            <person name="Huynh S."/>
            <person name="Bono J.L."/>
            <person name="On S.L.W."/>
            <person name="StLeger J."/>
            <person name="Foster G."/>
            <person name="Parker C.T."/>
        </authorList>
    </citation>
    <scope>NUCLEOTIDE SEQUENCE</scope>
    <source>
        <strain evidence="3">525.92</strain>
    </source>
</reference>
<dbReference type="OrthoDB" id="9775208at2"/>
<proteinExistence type="predicted"/>
<dbReference type="PANTHER" id="PTHR12526">
    <property type="entry name" value="GLYCOSYLTRANSFERASE"/>
    <property type="match status" value="1"/>
</dbReference>
<dbReference type="PANTHER" id="PTHR12526:SF630">
    <property type="entry name" value="GLYCOSYLTRANSFERASE"/>
    <property type="match status" value="1"/>
</dbReference>
<dbReference type="EMBL" id="CP000767">
    <property type="protein sequence ID" value="EAU00984.1"/>
    <property type="molecule type" value="Genomic_DNA"/>
</dbReference>
<evidence type="ECO:0000313" key="4">
    <source>
        <dbReference type="Proteomes" id="UP000006380"/>
    </source>
</evidence>
<dbReference type="Gene3D" id="3.40.50.2000">
    <property type="entry name" value="Glycogen Phosphorylase B"/>
    <property type="match status" value="2"/>
</dbReference>
<evidence type="ECO:0000313" key="3">
    <source>
        <dbReference type="EMBL" id="EAU00984.1"/>
    </source>
</evidence>
<keyword evidence="3" id="KW-0328">Glycosyltransferase</keyword>
<feature type="domain" description="Glycosyltransferase subfamily 4-like N-terminal" evidence="2">
    <location>
        <begin position="13"/>
        <end position="143"/>
    </location>
</feature>
<dbReference type="HOGENOM" id="CLU_009583_0_0_7"/>
<dbReference type="Pfam" id="PF00534">
    <property type="entry name" value="Glycos_transf_1"/>
    <property type="match status" value="1"/>
</dbReference>
<accession>A7GWW3</accession>
<dbReference type="SUPFAM" id="SSF53756">
    <property type="entry name" value="UDP-Glycosyltransferase/glycogen phosphorylase"/>
    <property type="match status" value="1"/>
</dbReference>
<dbReference type="RefSeq" id="WP_011991903.1">
    <property type="nucleotide sequence ID" value="NC_009715.2"/>
</dbReference>
<keyword evidence="4" id="KW-1185">Reference proteome</keyword>
<dbReference type="AlphaFoldDB" id="A7GWW3"/>
<protein>
    <submittedName>
        <fullName evidence="3">GalNAc-alpha-(1,4)-GalNAc-alpha-(1, 3)-diNAcBac-PP-undecaprenol alpha-1,4-N-acetyl-D-galactosaminyltransferase</fullName>
        <ecNumber evidence="3">2.4.1.292</ecNumber>
    </submittedName>
</protein>
<name>A7GWW3_CAMC5</name>
<sequence>MKILFVIAALRNGGAERVLSALSTQLAGQNEVHIAVLEDDMGFYDFAPSVVFHHLKIYGGNKILAKFKKILALRACFKSVDPDVIISFIDWTNVACVVANLGLNFKLIATEHHANEYLKSAKFRLIRDLAYKRVDTLSVLSRSDFEYYDFVKRRVILHNPLFIDPMSAQKQNIVLSVGRLETVKGYDVYFKALAKLDKSLLEGWRVQIAGEGKEERNLKNLAQELGLDIEFLGHIKDVAPLYAKAKIFVLSSRSEGLSNVLIEAGASGCARISSDTVGGRELITNGVDGILFENENEDELAGALDSLLSDEVLIERIADNAARNSSEFSIKNIMEKWRNLIDEVVRS</sequence>
<dbReference type="EC" id="2.4.1.292" evidence="3"/>
<dbReference type="GO" id="GO:0016757">
    <property type="term" value="F:glycosyltransferase activity"/>
    <property type="evidence" value="ECO:0007669"/>
    <property type="project" value="UniProtKB-KW"/>
</dbReference>
<dbReference type="InterPro" id="IPR001296">
    <property type="entry name" value="Glyco_trans_1"/>
</dbReference>
<evidence type="ECO:0000259" key="2">
    <source>
        <dbReference type="Pfam" id="PF13439"/>
    </source>
</evidence>
<feature type="domain" description="Glycosyl transferase family 1" evidence="1">
    <location>
        <begin position="168"/>
        <end position="322"/>
    </location>
</feature>
<dbReference type="KEGG" id="ccv:CCV52592_1215"/>
<gene>
    <name evidence="3" type="primary">pglH2</name>
    <name evidence="3" type="ORF">CCV52592_1215</name>
</gene>
<evidence type="ECO:0000259" key="1">
    <source>
        <dbReference type="Pfam" id="PF00534"/>
    </source>
</evidence>
<keyword evidence="3" id="KW-0808">Transferase</keyword>
<dbReference type="InterPro" id="IPR028098">
    <property type="entry name" value="Glyco_trans_4-like_N"/>
</dbReference>
<dbReference type="Pfam" id="PF13439">
    <property type="entry name" value="Glyco_transf_4"/>
    <property type="match status" value="1"/>
</dbReference>